<evidence type="ECO:0000256" key="2">
    <source>
        <dbReference type="SAM" id="Phobius"/>
    </source>
</evidence>
<comment type="caution">
    <text evidence="3">The sequence shown here is derived from an EMBL/GenBank/DDBJ whole genome shotgun (WGS) entry which is preliminary data.</text>
</comment>
<keyword evidence="2" id="KW-0812">Transmembrane</keyword>
<evidence type="ECO:0000256" key="1">
    <source>
        <dbReference type="SAM" id="MobiDB-lite"/>
    </source>
</evidence>
<dbReference type="Proteomes" id="UP000218944">
    <property type="component" value="Unassembled WGS sequence"/>
</dbReference>
<dbReference type="RefSeq" id="WP_095584832.1">
    <property type="nucleotide sequence ID" value="NZ_JAJQQQ010000021.1"/>
</dbReference>
<evidence type="ECO:0000313" key="4">
    <source>
        <dbReference type="Proteomes" id="UP000218944"/>
    </source>
</evidence>
<feature type="region of interest" description="Disordered" evidence="1">
    <location>
        <begin position="316"/>
        <end position="341"/>
    </location>
</feature>
<reference evidence="3 4" key="1">
    <citation type="submission" date="2017-08" db="EMBL/GenBank/DDBJ databases">
        <title>Genome sequence of Streptomyces albireticuli NRRL B-1670.</title>
        <authorList>
            <person name="Graham D.E."/>
            <person name="Mahan K.M."/>
            <person name="Klingeman D.M."/>
            <person name="Hettich R.L."/>
            <person name="Parry R.J."/>
            <person name="Spain J.C."/>
        </authorList>
    </citation>
    <scope>NUCLEOTIDE SEQUENCE [LARGE SCALE GENOMIC DNA]</scope>
    <source>
        <strain evidence="3 4">NRRL B-1670</strain>
    </source>
</reference>
<feature type="transmembrane region" description="Helical" evidence="2">
    <location>
        <begin position="112"/>
        <end position="129"/>
    </location>
</feature>
<feature type="transmembrane region" description="Helical" evidence="2">
    <location>
        <begin position="83"/>
        <end position="100"/>
    </location>
</feature>
<keyword evidence="2" id="KW-1133">Transmembrane helix</keyword>
<dbReference type="AlphaFoldDB" id="A0A2A2CZG2"/>
<accession>A0A2A2CZG2</accession>
<gene>
    <name evidence="3" type="ORF">CK936_34255</name>
</gene>
<feature type="transmembrane region" description="Helical" evidence="2">
    <location>
        <begin position="44"/>
        <end position="63"/>
    </location>
</feature>
<evidence type="ECO:0000313" key="3">
    <source>
        <dbReference type="EMBL" id="PAU44549.1"/>
    </source>
</evidence>
<feature type="transmembrane region" description="Helical" evidence="2">
    <location>
        <begin position="12"/>
        <end position="32"/>
    </location>
</feature>
<proteinExistence type="predicted"/>
<protein>
    <submittedName>
        <fullName evidence="3">Uncharacterized protein</fullName>
    </submittedName>
</protein>
<keyword evidence="4" id="KW-1185">Reference proteome</keyword>
<feature type="region of interest" description="Disordered" evidence="1">
    <location>
        <begin position="381"/>
        <end position="419"/>
    </location>
</feature>
<dbReference type="EMBL" id="NSJV01000647">
    <property type="protein sequence ID" value="PAU44549.1"/>
    <property type="molecule type" value="Genomic_DNA"/>
</dbReference>
<sequence length="460" mass="49126">MAVDVPAFWASASPYLLTVLGVLAAVLLAAIYRTRQARETVGRVPAAVVVAAIGAVVCTAYSADTSWNFAGDHLGMTSTGERAMMFAAAELGLFAMAFMARQNLRTDGAPGTPGVLVWIVTGVQVIPAYSESGIVAGTVRAFVGPVMSALLWHLAMGIELRHRTGADSQSFPAMLAREARERLVSCLGLAQRGRDAEQITRDRWTRAATVRAARLADLKDAGAWPCRIRRARRRLAVAVDRTDAGVLPEQRTVLLERIGAYRHASQLASIALPSPWQAPPVPEAGEVEVERVSAPIPAPEMYPELPARAVQEPPKLTAPEDHRQDRAETDKHPGPPVPRAVPARVRLLPIVARPAGQPEPGTVAAEAARTRLEVHAEYVPDPIIPPVPEGQEGDGPDPIEGPVDDSPPPPAEDTLTPQAREDFAAILAAGNVPSIRGLKTRYGIGQARAARIKTELERAA</sequence>
<keyword evidence="2" id="KW-0472">Membrane</keyword>
<name>A0A2A2CZG2_9ACTN</name>
<organism evidence="3 4">
    <name type="scientific">Streptomyces albireticuli</name>
    <dbReference type="NCBI Taxonomy" id="1940"/>
    <lineage>
        <taxon>Bacteria</taxon>
        <taxon>Bacillati</taxon>
        <taxon>Actinomycetota</taxon>
        <taxon>Actinomycetes</taxon>
        <taxon>Kitasatosporales</taxon>
        <taxon>Streptomycetaceae</taxon>
        <taxon>Streptomyces</taxon>
    </lineage>
</organism>
<feature type="compositionally biased region" description="Basic and acidic residues" evidence="1">
    <location>
        <begin position="318"/>
        <end position="333"/>
    </location>
</feature>